<dbReference type="PROSITE" id="PS50181">
    <property type="entry name" value="FBOX"/>
    <property type="match status" value="1"/>
</dbReference>
<evidence type="ECO:0000256" key="1">
    <source>
        <dbReference type="ARBA" id="ARBA00022737"/>
    </source>
</evidence>
<keyword evidence="7" id="KW-1185">Reference proteome</keyword>
<feature type="compositionally biased region" description="Basic residues" evidence="4">
    <location>
        <begin position="669"/>
        <end position="684"/>
    </location>
</feature>
<evidence type="ECO:0000313" key="6">
    <source>
        <dbReference type="EMBL" id="KAL2052072.1"/>
    </source>
</evidence>
<dbReference type="PANTHER" id="PTHR24198:SF165">
    <property type="entry name" value="ANKYRIN REPEAT-CONTAINING PROTEIN-RELATED"/>
    <property type="match status" value="1"/>
</dbReference>
<feature type="region of interest" description="Disordered" evidence="4">
    <location>
        <begin position="662"/>
        <end position="697"/>
    </location>
</feature>
<feature type="repeat" description="ANK" evidence="3">
    <location>
        <begin position="397"/>
        <end position="420"/>
    </location>
</feature>
<dbReference type="Pfam" id="PF00023">
    <property type="entry name" value="Ank"/>
    <property type="match status" value="1"/>
</dbReference>
<dbReference type="InterPro" id="IPR002110">
    <property type="entry name" value="Ankyrin_rpt"/>
</dbReference>
<keyword evidence="1" id="KW-0677">Repeat</keyword>
<sequence length="697" mass="77157">MLLELYAGVPFKDNAMNFPNIPVEIFTQVAGNLCPQEILNLRLLCKTTNCIVLTNAHHINCFTRNPTRMSNELVGRCLGENAAQNSGSNNGLIVELQQMADAVMRLRGEDKTANLIQKKDIWNTASGILTAYKGRSWVMSQLKNPSSFRPLNRSHDLVVAAVSGLDSVVRRLLETRSEANACHDHFGSALHAAAFRDDSTTAEVLLQNGVRGKKEESSYSTVLQVAVSRNARKVVRVFLEGQTCNERTRLELLSEEGEGDYGSPLGAAAAKGHEDIARLLLSNCVNVDSKDKFARTPLFWAAANGRELVVRLLMEQKHCGIAPNPNSTDKDGWSPLTVAIRRCHEPIVRFLVRPTEITAEWCNGISPLMLAAEAGHINIVQLLLDRRNLNADDDDAAGGTALLYAAERGHTEVVRLLLSRPEVDINRVSFPGRHPLLAAFLGHHRGVIHLLLERMDLRCSDCLKDRLSIRAAREDDVLTLRLLFEIHGANPNSKKSDGKTLLFVAAGEGHESAVRQLLKRKDIDPNAQNSHEMTPLMFASMSNDVGIVRLLLGHDKVNPNLREENGHTALLMAVKNGHERIVRLLLDHDRIDPNLPNNYGRTPLYAAAKTGRKAIVQLLLARRDLTINLKHQDPASPLFVAASQGNYAILRLLVKQAAIHARSKDAVRRTKRKREITKNTKPKQTKPGQGKGKSSRH</sequence>
<proteinExistence type="predicted"/>
<feature type="repeat" description="ANK" evidence="3">
    <location>
        <begin position="599"/>
        <end position="620"/>
    </location>
</feature>
<dbReference type="SMART" id="SM00248">
    <property type="entry name" value="ANK"/>
    <property type="match status" value="14"/>
</dbReference>
<dbReference type="EMBL" id="JBHFEH010000030">
    <property type="protein sequence ID" value="KAL2052072.1"/>
    <property type="molecule type" value="Genomic_DNA"/>
</dbReference>
<dbReference type="PROSITE" id="PS50297">
    <property type="entry name" value="ANK_REP_REGION"/>
    <property type="match status" value="4"/>
</dbReference>
<evidence type="ECO:0000313" key="7">
    <source>
        <dbReference type="Proteomes" id="UP001590951"/>
    </source>
</evidence>
<accession>A0ABR4B2E2</accession>
<dbReference type="PROSITE" id="PS50088">
    <property type="entry name" value="ANK_REPEAT"/>
    <property type="match status" value="5"/>
</dbReference>
<evidence type="ECO:0000259" key="5">
    <source>
        <dbReference type="PROSITE" id="PS50181"/>
    </source>
</evidence>
<reference evidence="6 7" key="1">
    <citation type="submission" date="2024-09" db="EMBL/GenBank/DDBJ databases">
        <title>Rethinking Asexuality: The Enigmatic Case of Functional Sexual Genes in Lepraria (Stereocaulaceae).</title>
        <authorList>
            <person name="Doellman M."/>
            <person name="Sun Y."/>
            <person name="Barcenas-Pena A."/>
            <person name="Lumbsch H.T."/>
            <person name="Grewe F."/>
        </authorList>
    </citation>
    <scope>NUCLEOTIDE SEQUENCE [LARGE SCALE GENOMIC DNA]</scope>
    <source>
        <strain evidence="6 7">Grewe 0041</strain>
    </source>
</reference>
<evidence type="ECO:0000256" key="2">
    <source>
        <dbReference type="ARBA" id="ARBA00023043"/>
    </source>
</evidence>
<dbReference type="Pfam" id="PF12796">
    <property type="entry name" value="Ank_2"/>
    <property type="match status" value="4"/>
</dbReference>
<evidence type="ECO:0000256" key="4">
    <source>
        <dbReference type="SAM" id="MobiDB-lite"/>
    </source>
</evidence>
<feature type="repeat" description="ANK" evidence="3">
    <location>
        <begin position="565"/>
        <end position="588"/>
    </location>
</feature>
<dbReference type="SUPFAM" id="SSF48403">
    <property type="entry name" value="Ankyrin repeat"/>
    <property type="match status" value="2"/>
</dbReference>
<dbReference type="PANTHER" id="PTHR24198">
    <property type="entry name" value="ANKYRIN REPEAT AND PROTEIN KINASE DOMAIN-CONTAINING PROTEIN"/>
    <property type="match status" value="1"/>
</dbReference>
<feature type="repeat" description="ANK" evidence="3">
    <location>
        <begin position="363"/>
        <end position="386"/>
    </location>
</feature>
<name>A0ABR4B2E2_9LECA</name>
<evidence type="ECO:0000256" key="3">
    <source>
        <dbReference type="PROSITE-ProRule" id="PRU00023"/>
    </source>
</evidence>
<dbReference type="Gene3D" id="1.25.40.20">
    <property type="entry name" value="Ankyrin repeat-containing domain"/>
    <property type="match status" value="5"/>
</dbReference>
<gene>
    <name evidence="6" type="ORF">ABVK25_007764</name>
</gene>
<dbReference type="Proteomes" id="UP001590951">
    <property type="component" value="Unassembled WGS sequence"/>
</dbReference>
<keyword evidence="2 3" id="KW-0040">ANK repeat</keyword>
<organism evidence="6 7">
    <name type="scientific">Lepraria finkii</name>
    <dbReference type="NCBI Taxonomy" id="1340010"/>
    <lineage>
        <taxon>Eukaryota</taxon>
        <taxon>Fungi</taxon>
        <taxon>Dikarya</taxon>
        <taxon>Ascomycota</taxon>
        <taxon>Pezizomycotina</taxon>
        <taxon>Lecanoromycetes</taxon>
        <taxon>OSLEUM clade</taxon>
        <taxon>Lecanoromycetidae</taxon>
        <taxon>Lecanorales</taxon>
        <taxon>Lecanorineae</taxon>
        <taxon>Stereocaulaceae</taxon>
        <taxon>Lepraria</taxon>
    </lineage>
</organism>
<feature type="domain" description="F-box" evidence="5">
    <location>
        <begin position="15"/>
        <end position="52"/>
    </location>
</feature>
<protein>
    <recommendedName>
        <fullName evidence="5">F-box domain-containing protein</fullName>
    </recommendedName>
</protein>
<dbReference type="InterPro" id="IPR036770">
    <property type="entry name" value="Ankyrin_rpt-contain_sf"/>
</dbReference>
<dbReference type="InterPro" id="IPR001810">
    <property type="entry name" value="F-box_dom"/>
</dbReference>
<feature type="repeat" description="ANK" evidence="3">
    <location>
        <begin position="260"/>
        <end position="292"/>
    </location>
</feature>
<comment type="caution">
    <text evidence="6">The sequence shown here is derived from an EMBL/GenBank/DDBJ whole genome shotgun (WGS) entry which is preliminary data.</text>
</comment>